<dbReference type="GO" id="GO:1902584">
    <property type="term" value="P:positive regulation of response to water deprivation"/>
    <property type="evidence" value="ECO:0007669"/>
    <property type="project" value="UniProtKB-ARBA"/>
</dbReference>
<keyword evidence="2" id="KW-0677">Repeat</keyword>
<evidence type="ECO:0000259" key="7">
    <source>
        <dbReference type="PROSITE" id="PS51294"/>
    </source>
</evidence>
<evidence type="ECO:0000313" key="9">
    <source>
        <dbReference type="Proteomes" id="UP001321760"/>
    </source>
</evidence>
<dbReference type="EMBL" id="MU865944">
    <property type="protein sequence ID" value="KAK4448187.1"/>
    <property type="molecule type" value="Genomic_DNA"/>
</dbReference>
<dbReference type="SUPFAM" id="SSF46689">
    <property type="entry name" value="Homeodomain-like"/>
    <property type="match status" value="1"/>
</dbReference>
<feature type="domain" description="HTH myb-type" evidence="7">
    <location>
        <begin position="2"/>
        <end position="57"/>
    </location>
</feature>
<evidence type="ECO:0000259" key="6">
    <source>
        <dbReference type="PROSITE" id="PS50090"/>
    </source>
</evidence>
<dbReference type="InterPro" id="IPR001005">
    <property type="entry name" value="SANT/Myb"/>
</dbReference>
<dbReference type="PROSITE" id="PS51294">
    <property type="entry name" value="HTH_MYB"/>
    <property type="match status" value="2"/>
</dbReference>
<dbReference type="PROSITE" id="PS50090">
    <property type="entry name" value="MYB_LIKE"/>
    <property type="match status" value="2"/>
</dbReference>
<feature type="domain" description="Myb-like" evidence="6">
    <location>
        <begin position="54"/>
        <end position="101"/>
    </location>
</feature>
<organism evidence="8 9">
    <name type="scientific">Podospora aff. communis PSN243</name>
    <dbReference type="NCBI Taxonomy" id="3040156"/>
    <lineage>
        <taxon>Eukaryota</taxon>
        <taxon>Fungi</taxon>
        <taxon>Dikarya</taxon>
        <taxon>Ascomycota</taxon>
        <taxon>Pezizomycotina</taxon>
        <taxon>Sordariomycetes</taxon>
        <taxon>Sordariomycetidae</taxon>
        <taxon>Sordariales</taxon>
        <taxon>Podosporaceae</taxon>
        <taxon>Podospora</taxon>
    </lineage>
</organism>
<dbReference type="GO" id="GO:0033993">
    <property type="term" value="P:response to lipid"/>
    <property type="evidence" value="ECO:0007669"/>
    <property type="project" value="UniProtKB-ARBA"/>
</dbReference>
<reference evidence="8" key="1">
    <citation type="journal article" date="2023" name="Mol. Phylogenet. Evol.">
        <title>Genome-scale phylogeny and comparative genomics of the fungal order Sordariales.</title>
        <authorList>
            <person name="Hensen N."/>
            <person name="Bonometti L."/>
            <person name="Westerberg I."/>
            <person name="Brannstrom I.O."/>
            <person name="Guillou S."/>
            <person name="Cros-Aarteil S."/>
            <person name="Calhoun S."/>
            <person name="Haridas S."/>
            <person name="Kuo A."/>
            <person name="Mondo S."/>
            <person name="Pangilinan J."/>
            <person name="Riley R."/>
            <person name="LaButti K."/>
            <person name="Andreopoulos B."/>
            <person name="Lipzen A."/>
            <person name="Chen C."/>
            <person name="Yan M."/>
            <person name="Daum C."/>
            <person name="Ng V."/>
            <person name="Clum A."/>
            <person name="Steindorff A."/>
            <person name="Ohm R.A."/>
            <person name="Martin F."/>
            <person name="Silar P."/>
            <person name="Natvig D.O."/>
            <person name="Lalanne C."/>
            <person name="Gautier V."/>
            <person name="Ament-Velasquez S.L."/>
            <person name="Kruys A."/>
            <person name="Hutchinson M.I."/>
            <person name="Powell A.J."/>
            <person name="Barry K."/>
            <person name="Miller A.N."/>
            <person name="Grigoriev I.V."/>
            <person name="Debuchy R."/>
            <person name="Gladieux P."/>
            <person name="Hiltunen Thoren M."/>
            <person name="Johannesson H."/>
        </authorList>
    </citation>
    <scope>NUCLEOTIDE SEQUENCE</scope>
    <source>
        <strain evidence="8">PSN243</strain>
    </source>
</reference>
<feature type="domain" description="HTH myb-type" evidence="7">
    <location>
        <begin position="58"/>
        <end position="108"/>
    </location>
</feature>
<dbReference type="Proteomes" id="UP001321760">
    <property type="component" value="Unassembled WGS sequence"/>
</dbReference>
<keyword evidence="3 8" id="KW-0238">DNA-binding</keyword>
<name>A0AAV9GJD3_9PEZI</name>
<dbReference type="GO" id="GO:0032875">
    <property type="term" value="P:regulation of DNA endoreduplication"/>
    <property type="evidence" value="ECO:0007669"/>
    <property type="project" value="UniProtKB-ARBA"/>
</dbReference>
<evidence type="ECO:0000256" key="5">
    <source>
        <dbReference type="SAM" id="MobiDB-lite"/>
    </source>
</evidence>
<keyword evidence="4" id="KW-0539">Nucleus</keyword>
<protein>
    <submittedName>
        <fullName evidence="8">Myb-like DNA-binding domain-containing protein</fullName>
    </submittedName>
</protein>
<dbReference type="GO" id="GO:1902806">
    <property type="term" value="P:regulation of cell cycle G1/S phase transition"/>
    <property type="evidence" value="ECO:0007669"/>
    <property type="project" value="UniProtKB-ARBA"/>
</dbReference>
<keyword evidence="9" id="KW-1185">Reference proteome</keyword>
<evidence type="ECO:0000313" key="8">
    <source>
        <dbReference type="EMBL" id="KAK4448187.1"/>
    </source>
</evidence>
<dbReference type="InterPro" id="IPR009057">
    <property type="entry name" value="Homeodomain-like_sf"/>
</dbReference>
<dbReference type="Gene3D" id="1.10.10.60">
    <property type="entry name" value="Homeodomain-like"/>
    <property type="match status" value="2"/>
</dbReference>
<feature type="region of interest" description="Disordered" evidence="5">
    <location>
        <begin position="99"/>
        <end position="123"/>
    </location>
</feature>
<dbReference type="PANTHER" id="PTHR45614">
    <property type="entry name" value="MYB PROTEIN-RELATED"/>
    <property type="match status" value="1"/>
</dbReference>
<dbReference type="InterPro" id="IPR050560">
    <property type="entry name" value="MYB_TF"/>
</dbReference>
<dbReference type="PANTHER" id="PTHR45614:SF25">
    <property type="entry name" value="MYB PROTEIN"/>
    <property type="match status" value="1"/>
</dbReference>
<dbReference type="GO" id="GO:0000981">
    <property type="term" value="F:DNA-binding transcription factor activity, RNA polymerase II-specific"/>
    <property type="evidence" value="ECO:0007669"/>
    <property type="project" value="TreeGrafter"/>
</dbReference>
<dbReference type="SMART" id="SM00717">
    <property type="entry name" value="SANT"/>
    <property type="match status" value="2"/>
</dbReference>
<dbReference type="GO" id="GO:0000278">
    <property type="term" value="P:mitotic cell cycle"/>
    <property type="evidence" value="ECO:0007669"/>
    <property type="project" value="TreeGrafter"/>
</dbReference>
<gene>
    <name evidence="8" type="ORF">QBC34DRAFT_114864</name>
</gene>
<evidence type="ECO:0000256" key="4">
    <source>
        <dbReference type="ARBA" id="ARBA00023242"/>
    </source>
</evidence>
<proteinExistence type="predicted"/>
<feature type="domain" description="Myb-like" evidence="6">
    <location>
        <begin position="2"/>
        <end position="53"/>
    </location>
</feature>
<comment type="caution">
    <text evidence="8">The sequence shown here is derived from an EMBL/GenBank/DDBJ whole genome shotgun (WGS) entry which is preliminary data.</text>
</comment>
<dbReference type="GO" id="GO:0045944">
    <property type="term" value="P:positive regulation of transcription by RNA polymerase II"/>
    <property type="evidence" value="ECO:0007669"/>
    <property type="project" value="TreeGrafter"/>
</dbReference>
<dbReference type="Pfam" id="PF13921">
    <property type="entry name" value="Myb_DNA-bind_6"/>
    <property type="match status" value="1"/>
</dbReference>
<evidence type="ECO:0000256" key="1">
    <source>
        <dbReference type="ARBA" id="ARBA00004123"/>
    </source>
</evidence>
<dbReference type="AlphaFoldDB" id="A0AAV9GJD3"/>
<dbReference type="GO" id="GO:2000037">
    <property type="term" value="P:regulation of stomatal complex patterning"/>
    <property type="evidence" value="ECO:0007669"/>
    <property type="project" value="UniProtKB-ARBA"/>
</dbReference>
<comment type="subcellular location">
    <subcellularLocation>
        <location evidence="1">Nucleus</location>
    </subcellularLocation>
</comment>
<dbReference type="InterPro" id="IPR017930">
    <property type="entry name" value="Myb_dom"/>
</dbReference>
<evidence type="ECO:0000256" key="2">
    <source>
        <dbReference type="ARBA" id="ARBA00022737"/>
    </source>
</evidence>
<feature type="region of interest" description="Disordered" evidence="5">
    <location>
        <begin position="173"/>
        <end position="323"/>
    </location>
</feature>
<accession>A0AAV9GJD3</accession>
<feature type="compositionally biased region" description="Basic and acidic residues" evidence="5">
    <location>
        <begin position="305"/>
        <end position="314"/>
    </location>
</feature>
<evidence type="ECO:0000256" key="3">
    <source>
        <dbReference type="ARBA" id="ARBA00023125"/>
    </source>
</evidence>
<dbReference type="GO" id="GO:0050891">
    <property type="term" value="P:multicellular organismal-level water homeostasis"/>
    <property type="evidence" value="ECO:0007669"/>
    <property type="project" value="UniProtKB-ARBA"/>
</dbReference>
<feature type="compositionally biased region" description="Polar residues" evidence="5">
    <location>
        <begin position="258"/>
        <end position="270"/>
    </location>
</feature>
<sequence length="323" mass="36461">MTGHHRRGPWSQAEDQRLIHLIESQGPLNWVRISQLLGSRTPKQCRERFHQNLKPNLNHDPITTEEGVIIERMVQDIGKRWAEIARHLHGRSDNAVKNWWNGSQNRRKRSDRRKVNAGSYGEGPETVHYIRASMTTPRPRSMTLATRNLPPLIPGSFHDYGRHHVETPLLSPAFSSTSAHAPSLEPDRGSPYSPSSLPRHDLRSPEAVELPPLKMADGRIHRSRPMSMSPTDRKLPPIATLDIGNRDFAAPSGYFATSPPSQLPTAPTSPQDHRSPPQDHCVPQDYQPRLPCCQVNPPRLPPPYSREERRDKGSLAHLLEPSS</sequence>
<reference evidence="8" key="2">
    <citation type="submission" date="2023-05" db="EMBL/GenBank/DDBJ databases">
        <authorList>
            <consortium name="Lawrence Berkeley National Laboratory"/>
            <person name="Steindorff A."/>
            <person name="Hensen N."/>
            <person name="Bonometti L."/>
            <person name="Westerberg I."/>
            <person name="Brannstrom I.O."/>
            <person name="Guillou S."/>
            <person name="Cros-Aarteil S."/>
            <person name="Calhoun S."/>
            <person name="Haridas S."/>
            <person name="Kuo A."/>
            <person name="Mondo S."/>
            <person name="Pangilinan J."/>
            <person name="Riley R."/>
            <person name="Labutti K."/>
            <person name="Andreopoulos B."/>
            <person name="Lipzen A."/>
            <person name="Chen C."/>
            <person name="Yanf M."/>
            <person name="Daum C."/>
            <person name="Ng V."/>
            <person name="Clum A."/>
            <person name="Ohm R."/>
            <person name="Martin F."/>
            <person name="Silar P."/>
            <person name="Natvig D."/>
            <person name="Lalanne C."/>
            <person name="Gautier V."/>
            <person name="Ament-Velasquez S.L."/>
            <person name="Kruys A."/>
            <person name="Hutchinson M.I."/>
            <person name="Powell A.J."/>
            <person name="Barry K."/>
            <person name="Miller A.N."/>
            <person name="Grigoriev I.V."/>
            <person name="Debuchy R."/>
            <person name="Gladieux P."/>
            <person name="Thoren M.H."/>
            <person name="Johannesson H."/>
        </authorList>
    </citation>
    <scope>NUCLEOTIDE SEQUENCE</scope>
    <source>
        <strain evidence="8">PSN243</strain>
    </source>
</reference>
<dbReference type="GO" id="GO:1901002">
    <property type="term" value="P:positive regulation of response to salt stress"/>
    <property type="evidence" value="ECO:0007669"/>
    <property type="project" value="UniProtKB-ARBA"/>
</dbReference>
<dbReference type="CDD" id="cd00167">
    <property type="entry name" value="SANT"/>
    <property type="match status" value="2"/>
</dbReference>
<dbReference type="FunFam" id="1.10.10.60:FF:000355">
    <property type="entry name" value="Transcription factor MYB124"/>
    <property type="match status" value="1"/>
</dbReference>
<dbReference type="GO" id="GO:0005634">
    <property type="term" value="C:nucleus"/>
    <property type="evidence" value="ECO:0007669"/>
    <property type="project" value="UniProtKB-SubCell"/>
</dbReference>
<dbReference type="GO" id="GO:0000978">
    <property type="term" value="F:RNA polymerase II cis-regulatory region sequence-specific DNA binding"/>
    <property type="evidence" value="ECO:0007669"/>
    <property type="project" value="TreeGrafter"/>
</dbReference>